<sequence length="359" mass="41166">MLIRMEEETMLFALSNTYFMSDLQAVVEQVNNCVQPGSQVILSLLSKKKPYQQIQFLISCETRQNVTKQLTENKQYQLAMEYQITKNYLYSAANEGMQNQEEAHQFTSHQNYMQLYITLTVFDNLMNIFIDSFTKLLWSNISQDKGFAKENTKVQPTTSNVIGEPAPYVNSSNLSQNCAEVVLLSKTQLFVVNSYQQQSLISATDYTFVLKTFTYDFQTQFTKFYYSLITTPTDILALMPYELIVTLALVDQQKLLAAHKGSVQLIQSSLVVEQLKSLKYPFGVYNVPNLSNLTETFIPFGIAEQFELLFDINRTHTYFQSSFKTTVVSSEQQSLTDRGLLIYTVDPQQVKIISIINLE</sequence>
<dbReference type="Proteomes" id="UP001642409">
    <property type="component" value="Unassembled WGS sequence"/>
</dbReference>
<accession>A0ABP1HGJ0</accession>
<reference evidence="1 2" key="1">
    <citation type="submission" date="2024-07" db="EMBL/GenBank/DDBJ databases">
        <authorList>
            <person name="Akdeniz Z."/>
        </authorList>
    </citation>
    <scope>NUCLEOTIDE SEQUENCE [LARGE SCALE GENOMIC DNA]</scope>
</reference>
<proteinExistence type="predicted"/>
<keyword evidence="2" id="KW-1185">Reference proteome</keyword>
<comment type="caution">
    <text evidence="1">The sequence shown here is derived from an EMBL/GenBank/DDBJ whole genome shotgun (WGS) entry which is preliminary data.</text>
</comment>
<organism evidence="1 2">
    <name type="scientific">Hexamita inflata</name>
    <dbReference type="NCBI Taxonomy" id="28002"/>
    <lineage>
        <taxon>Eukaryota</taxon>
        <taxon>Metamonada</taxon>
        <taxon>Diplomonadida</taxon>
        <taxon>Hexamitidae</taxon>
        <taxon>Hexamitinae</taxon>
        <taxon>Hexamita</taxon>
    </lineage>
</organism>
<name>A0ABP1HGJ0_9EUKA</name>
<gene>
    <name evidence="1" type="ORF">HINF_LOCUS13355</name>
</gene>
<evidence type="ECO:0000313" key="2">
    <source>
        <dbReference type="Proteomes" id="UP001642409"/>
    </source>
</evidence>
<protein>
    <submittedName>
        <fullName evidence="1">Hypothetical_protein</fullName>
    </submittedName>
</protein>
<evidence type="ECO:0000313" key="1">
    <source>
        <dbReference type="EMBL" id="CAL5994038.1"/>
    </source>
</evidence>
<dbReference type="EMBL" id="CAXDID020000031">
    <property type="protein sequence ID" value="CAL5994038.1"/>
    <property type="molecule type" value="Genomic_DNA"/>
</dbReference>